<dbReference type="PANTHER" id="PTHR30055:SF234">
    <property type="entry name" value="HTH-TYPE TRANSCRIPTIONAL REGULATOR BETI"/>
    <property type="match status" value="1"/>
</dbReference>
<dbReference type="GO" id="GO:0003700">
    <property type="term" value="F:DNA-binding transcription factor activity"/>
    <property type="evidence" value="ECO:0007669"/>
    <property type="project" value="TreeGrafter"/>
</dbReference>
<organism evidence="6 7">
    <name type="scientific">Minwuia thermotolerans</name>
    <dbReference type="NCBI Taxonomy" id="2056226"/>
    <lineage>
        <taxon>Bacteria</taxon>
        <taxon>Pseudomonadati</taxon>
        <taxon>Pseudomonadota</taxon>
        <taxon>Alphaproteobacteria</taxon>
        <taxon>Minwuiales</taxon>
        <taxon>Minwuiaceae</taxon>
        <taxon>Minwuia</taxon>
    </lineage>
</organism>
<dbReference type="InterPro" id="IPR001647">
    <property type="entry name" value="HTH_TetR"/>
</dbReference>
<dbReference type="OrthoDB" id="2356263at2"/>
<sequence>MSAMRRAERRAAIRGFRRAQLLEAAQGVFMERGLDGATMRAIAETAGCAVGTLYLHFADKEAMYAALLEDSLDELAAHVRAAGETATDPEQRARTVLGGMYSYYAARPDELELGLYLFGGARRRGLGPEADRRLNAGLGKTIDLKIGALRAIAPGLDDGHVRAIVAGLLSETVGALILQATGRLRLLGADAGTIVARSVDQAIAETGA</sequence>
<keyword evidence="1" id="KW-0805">Transcription regulation</keyword>
<proteinExistence type="predicted"/>
<evidence type="ECO:0000256" key="3">
    <source>
        <dbReference type="ARBA" id="ARBA00023163"/>
    </source>
</evidence>
<feature type="domain" description="HTH tetR-type" evidence="5">
    <location>
        <begin position="15"/>
        <end position="75"/>
    </location>
</feature>
<dbReference type="Gene3D" id="1.10.357.10">
    <property type="entry name" value="Tetracycline Repressor, domain 2"/>
    <property type="match status" value="1"/>
</dbReference>
<dbReference type="SUPFAM" id="SSF46689">
    <property type="entry name" value="Homeodomain-like"/>
    <property type="match status" value="1"/>
</dbReference>
<reference evidence="6 7" key="1">
    <citation type="submission" date="2017-11" db="EMBL/GenBank/DDBJ databases">
        <title>Draft genome sequence of Rhizobiales bacterium SY3-13.</title>
        <authorList>
            <person name="Sun C."/>
        </authorList>
    </citation>
    <scope>NUCLEOTIDE SEQUENCE [LARGE SCALE GENOMIC DNA]</scope>
    <source>
        <strain evidence="6 7">SY3-13</strain>
    </source>
</reference>
<evidence type="ECO:0000259" key="5">
    <source>
        <dbReference type="PROSITE" id="PS50977"/>
    </source>
</evidence>
<dbReference type="PRINTS" id="PR00455">
    <property type="entry name" value="HTHTETR"/>
</dbReference>
<evidence type="ECO:0000256" key="4">
    <source>
        <dbReference type="PROSITE-ProRule" id="PRU00335"/>
    </source>
</evidence>
<dbReference type="InterPro" id="IPR050109">
    <property type="entry name" value="HTH-type_TetR-like_transc_reg"/>
</dbReference>
<keyword evidence="3" id="KW-0804">Transcription</keyword>
<dbReference type="PROSITE" id="PS50977">
    <property type="entry name" value="HTH_TETR_2"/>
    <property type="match status" value="1"/>
</dbReference>
<dbReference type="AlphaFoldDB" id="A0A2M9FXS2"/>
<dbReference type="RefSeq" id="WP_109794709.1">
    <property type="nucleotide sequence ID" value="NZ_PHIG01000047.1"/>
</dbReference>
<keyword evidence="7" id="KW-1185">Reference proteome</keyword>
<dbReference type="PANTHER" id="PTHR30055">
    <property type="entry name" value="HTH-TYPE TRANSCRIPTIONAL REGULATOR RUTR"/>
    <property type="match status" value="1"/>
</dbReference>
<gene>
    <name evidence="6" type="ORF">CVT23_17975</name>
</gene>
<name>A0A2M9FXS2_9PROT</name>
<dbReference type="Pfam" id="PF00440">
    <property type="entry name" value="TetR_N"/>
    <property type="match status" value="1"/>
</dbReference>
<evidence type="ECO:0000313" key="6">
    <source>
        <dbReference type="EMBL" id="PJK28261.1"/>
    </source>
</evidence>
<comment type="caution">
    <text evidence="6">The sequence shown here is derived from an EMBL/GenBank/DDBJ whole genome shotgun (WGS) entry which is preliminary data.</text>
</comment>
<dbReference type="EMBL" id="PHIG01000047">
    <property type="protein sequence ID" value="PJK28261.1"/>
    <property type="molecule type" value="Genomic_DNA"/>
</dbReference>
<dbReference type="GO" id="GO:0000976">
    <property type="term" value="F:transcription cis-regulatory region binding"/>
    <property type="evidence" value="ECO:0007669"/>
    <property type="project" value="TreeGrafter"/>
</dbReference>
<protein>
    <submittedName>
        <fullName evidence="6">TetR/AcrR family transcriptional regulator</fullName>
    </submittedName>
</protein>
<accession>A0A2M9FXS2</accession>
<dbReference type="Proteomes" id="UP000229498">
    <property type="component" value="Unassembled WGS sequence"/>
</dbReference>
<keyword evidence="2 4" id="KW-0238">DNA-binding</keyword>
<evidence type="ECO:0000256" key="1">
    <source>
        <dbReference type="ARBA" id="ARBA00023015"/>
    </source>
</evidence>
<dbReference type="InterPro" id="IPR009057">
    <property type="entry name" value="Homeodomain-like_sf"/>
</dbReference>
<feature type="DNA-binding region" description="H-T-H motif" evidence="4">
    <location>
        <begin position="38"/>
        <end position="57"/>
    </location>
</feature>
<evidence type="ECO:0000256" key="2">
    <source>
        <dbReference type="ARBA" id="ARBA00023125"/>
    </source>
</evidence>
<evidence type="ECO:0000313" key="7">
    <source>
        <dbReference type="Proteomes" id="UP000229498"/>
    </source>
</evidence>